<dbReference type="Proteomes" id="UP000005237">
    <property type="component" value="Unassembled WGS sequence"/>
</dbReference>
<evidence type="ECO:0000313" key="2">
    <source>
        <dbReference type="EnsemblMetazoa" id="CJA38847.1"/>
    </source>
</evidence>
<dbReference type="EnsemblMetazoa" id="CJA38847.1">
    <property type="protein sequence ID" value="CJA38847.1"/>
    <property type="gene ID" value="WBGene00214694"/>
</dbReference>
<proteinExistence type="predicted"/>
<organism evidence="2 3">
    <name type="scientific">Caenorhabditis japonica</name>
    <dbReference type="NCBI Taxonomy" id="281687"/>
    <lineage>
        <taxon>Eukaryota</taxon>
        <taxon>Metazoa</taxon>
        <taxon>Ecdysozoa</taxon>
        <taxon>Nematoda</taxon>
        <taxon>Chromadorea</taxon>
        <taxon>Rhabditida</taxon>
        <taxon>Rhabditina</taxon>
        <taxon>Rhabditomorpha</taxon>
        <taxon>Rhabditoidea</taxon>
        <taxon>Rhabditidae</taxon>
        <taxon>Peloderinae</taxon>
        <taxon>Caenorhabditis</taxon>
    </lineage>
</organism>
<evidence type="ECO:0000256" key="1">
    <source>
        <dbReference type="SAM" id="MobiDB-lite"/>
    </source>
</evidence>
<dbReference type="AlphaFoldDB" id="A0A8R1IU03"/>
<accession>A0A8R1IU03</accession>
<feature type="region of interest" description="Disordered" evidence="1">
    <location>
        <begin position="42"/>
        <end position="69"/>
    </location>
</feature>
<reference evidence="2" key="2">
    <citation type="submission" date="2022-06" db="UniProtKB">
        <authorList>
            <consortium name="EnsemblMetazoa"/>
        </authorList>
    </citation>
    <scope>IDENTIFICATION</scope>
    <source>
        <strain evidence="2">DF5081</strain>
    </source>
</reference>
<sequence length="136" mass="15058">MEDRAGVRRCVTCELFNEKLAQSGQIIAEVPLQGEELAEAVDEVPTTTEKKVEKKSKPTPSPTLKTTPKPKKILKKVTIDEENESDENAIDVAREAVLRKIQWATAELDATKETARVLDFLAVIKTSAETLKALQI</sequence>
<name>A0A8R1IU03_CAEJA</name>
<reference evidence="3" key="1">
    <citation type="submission" date="2010-08" db="EMBL/GenBank/DDBJ databases">
        <authorList>
            <consortium name="Caenorhabditis japonica Sequencing Consortium"/>
            <person name="Wilson R.K."/>
        </authorList>
    </citation>
    <scope>NUCLEOTIDE SEQUENCE [LARGE SCALE GENOMIC DNA]</scope>
    <source>
        <strain evidence="3">DF5081</strain>
    </source>
</reference>
<protein>
    <submittedName>
        <fullName evidence="2">Uncharacterized protein</fullName>
    </submittedName>
</protein>
<evidence type="ECO:0000313" key="3">
    <source>
        <dbReference type="Proteomes" id="UP000005237"/>
    </source>
</evidence>
<keyword evidence="3" id="KW-1185">Reference proteome</keyword>